<keyword evidence="2" id="KW-0732">Signal</keyword>
<dbReference type="RefSeq" id="WP_343958560.1">
    <property type="nucleotide sequence ID" value="NZ_BAAAKZ010000003.1"/>
</dbReference>
<feature type="signal peptide" evidence="2">
    <location>
        <begin position="1"/>
        <end position="31"/>
    </location>
</feature>
<feature type="chain" id="PRO_5046479544" evidence="2">
    <location>
        <begin position="32"/>
        <end position="448"/>
    </location>
</feature>
<sequence length="448" mass="45270">MKRLLYIALACGVTLPLALVACAPASPQAPAPPTQPASPHADAPGHGAISGATEAAEPQLQLLTVSHSGEVGLLNLLDGSERTLDPLPSPQSLITDGRYVFGVTSDGVTVTDGGAWTWDHGDHFHYYSAEPAQLGLLRGAGPARVTGGPLSTSGGTGVFFAGSGEAVLLDNAKLHDGTIGERFRVSVAPHDGVIAPLGDGAVVSEPTQHGASGQLRAYAPDGAATDTVAPCDSPHGATATRAGVVVLCTGGAVLASAEGASEGAGALPEVTFTEIPVAAATPDQLPLELAGRKGRPTLAGVAADGSGVWVLDARARSWSWISAAAPLTHATAVGDDAEHVVALDTSGRVRVYRGGEEIGLSEPLLDPSDLGATDLGSTDLDPTGLDPSALDADARAHARVTLTVDDSRAYVNSPARGVVSEIDFADAARVARELRPGVSPVLFAEVGR</sequence>
<evidence type="ECO:0000313" key="3">
    <source>
        <dbReference type="EMBL" id="MFD1200398.1"/>
    </source>
</evidence>
<dbReference type="PROSITE" id="PS51257">
    <property type="entry name" value="PROKAR_LIPOPROTEIN"/>
    <property type="match status" value="1"/>
</dbReference>
<organism evidence="3 4">
    <name type="scientific">Leucobacter albus</name>
    <dbReference type="NCBI Taxonomy" id="272210"/>
    <lineage>
        <taxon>Bacteria</taxon>
        <taxon>Bacillati</taxon>
        <taxon>Actinomycetota</taxon>
        <taxon>Actinomycetes</taxon>
        <taxon>Micrococcales</taxon>
        <taxon>Microbacteriaceae</taxon>
        <taxon>Leucobacter</taxon>
    </lineage>
</organism>
<gene>
    <name evidence="3" type="ORF">ACFQ3U_00620</name>
</gene>
<feature type="region of interest" description="Disordered" evidence="1">
    <location>
        <begin position="26"/>
        <end position="50"/>
    </location>
</feature>
<evidence type="ECO:0000256" key="2">
    <source>
        <dbReference type="SAM" id="SignalP"/>
    </source>
</evidence>
<name>A0ABW3TIV6_9MICO</name>
<accession>A0ABW3TIV6</accession>
<keyword evidence="4" id="KW-1185">Reference proteome</keyword>
<dbReference type="Proteomes" id="UP001597181">
    <property type="component" value="Unassembled WGS sequence"/>
</dbReference>
<protein>
    <submittedName>
        <fullName evidence="3">ABC transporter</fullName>
    </submittedName>
</protein>
<evidence type="ECO:0000313" key="4">
    <source>
        <dbReference type="Proteomes" id="UP001597181"/>
    </source>
</evidence>
<comment type="caution">
    <text evidence="3">The sequence shown here is derived from an EMBL/GenBank/DDBJ whole genome shotgun (WGS) entry which is preliminary data.</text>
</comment>
<feature type="compositionally biased region" description="Pro residues" evidence="1">
    <location>
        <begin position="27"/>
        <end position="36"/>
    </location>
</feature>
<reference evidence="4" key="1">
    <citation type="journal article" date="2019" name="Int. J. Syst. Evol. Microbiol.">
        <title>The Global Catalogue of Microorganisms (GCM) 10K type strain sequencing project: providing services to taxonomists for standard genome sequencing and annotation.</title>
        <authorList>
            <consortium name="The Broad Institute Genomics Platform"/>
            <consortium name="The Broad Institute Genome Sequencing Center for Infectious Disease"/>
            <person name="Wu L."/>
            <person name="Ma J."/>
        </authorList>
    </citation>
    <scope>NUCLEOTIDE SEQUENCE [LARGE SCALE GENOMIC DNA]</scope>
    <source>
        <strain evidence="4">CCUG 50213</strain>
    </source>
</reference>
<dbReference type="EMBL" id="JBHTLY010000001">
    <property type="protein sequence ID" value="MFD1200398.1"/>
    <property type="molecule type" value="Genomic_DNA"/>
</dbReference>
<evidence type="ECO:0000256" key="1">
    <source>
        <dbReference type="SAM" id="MobiDB-lite"/>
    </source>
</evidence>
<proteinExistence type="predicted"/>